<protein>
    <submittedName>
        <fullName evidence="3">Alpha/beta hydrolase fold domain-containing protein</fullName>
    </submittedName>
</protein>
<evidence type="ECO:0000256" key="1">
    <source>
        <dbReference type="ARBA" id="ARBA00022801"/>
    </source>
</evidence>
<dbReference type="GO" id="GO:0016787">
    <property type="term" value="F:hydrolase activity"/>
    <property type="evidence" value="ECO:0007669"/>
    <property type="project" value="UniProtKB-KW"/>
</dbReference>
<dbReference type="InterPro" id="IPR050300">
    <property type="entry name" value="GDXG_lipolytic_enzyme"/>
</dbReference>
<dbReference type="EMBL" id="WIND01000016">
    <property type="protein sequence ID" value="MSU91126.1"/>
    <property type="molecule type" value="Genomic_DNA"/>
</dbReference>
<accession>A0A6L5Z3J9</accession>
<dbReference type="InterPro" id="IPR049492">
    <property type="entry name" value="BD-FAE-like_dom"/>
</dbReference>
<proteinExistence type="predicted"/>
<sequence length="282" mass="29580">MRCATGWGSDMRIADWDDAYANRDHIHGAAQYIDRWPVAARAFRDGLASAGRARLDHAYGPAPRQRLDLFAPDGAARGLVVFVHGGYWMAFDKSVWSGFAAGAVAAGWAVAVPSYTLAPAARIAEMTREIAAAVAEAARLVPGPVRAAGHSAGGHLVARLTCADSTLAPAVRDRLAHVVPISGLHDLRPLLRTAMNATLGLDPVAAAAESPALLTPREGVRVTTWVGGDERPEFLRQSALLANVWTGLGADMASVVDPGTHHFSVIDGLGSADSALTRCLLG</sequence>
<keyword evidence="4" id="KW-1185">Reference proteome</keyword>
<keyword evidence="1 3" id="KW-0378">Hydrolase</keyword>
<dbReference type="SUPFAM" id="SSF53474">
    <property type="entry name" value="alpha/beta-Hydrolases"/>
    <property type="match status" value="1"/>
</dbReference>
<dbReference type="PANTHER" id="PTHR48081">
    <property type="entry name" value="AB HYDROLASE SUPERFAMILY PROTEIN C4A8.06C"/>
    <property type="match status" value="1"/>
</dbReference>
<evidence type="ECO:0000313" key="4">
    <source>
        <dbReference type="Proteomes" id="UP000474957"/>
    </source>
</evidence>
<dbReference type="Proteomes" id="UP000474957">
    <property type="component" value="Unassembled WGS sequence"/>
</dbReference>
<name>A0A6L5Z3J9_9RHOB</name>
<dbReference type="InterPro" id="IPR029058">
    <property type="entry name" value="AB_hydrolase_fold"/>
</dbReference>
<dbReference type="AlphaFoldDB" id="A0A6L5Z3J9"/>
<dbReference type="Pfam" id="PF20434">
    <property type="entry name" value="BD-FAE"/>
    <property type="match status" value="1"/>
</dbReference>
<feature type="domain" description="BD-FAE-like" evidence="2">
    <location>
        <begin position="67"/>
        <end position="159"/>
    </location>
</feature>
<dbReference type="Gene3D" id="3.40.50.1820">
    <property type="entry name" value="alpha/beta hydrolase"/>
    <property type="match status" value="1"/>
</dbReference>
<organism evidence="3 4">
    <name type="scientific">Halovulum marinum</name>
    <dbReference type="NCBI Taxonomy" id="2662447"/>
    <lineage>
        <taxon>Bacteria</taxon>
        <taxon>Pseudomonadati</taxon>
        <taxon>Pseudomonadota</taxon>
        <taxon>Alphaproteobacteria</taxon>
        <taxon>Rhodobacterales</taxon>
        <taxon>Paracoccaceae</taxon>
        <taxon>Halovulum</taxon>
    </lineage>
</organism>
<evidence type="ECO:0000313" key="3">
    <source>
        <dbReference type="EMBL" id="MSU91126.1"/>
    </source>
</evidence>
<reference evidence="3 4" key="1">
    <citation type="submission" date="2019-10" db="EMBL/GenBank/DDBJ databases">
        <title>Cognatihalovulum marinum gen. nov. sp. nov., a new member of the family Rhodobacteraceae isolated from deep seawater of the Northwest Indian Ocean.</title>
        <authorList>
            <person name="Ruan C."/>
            <person name="Wang J."/>
            <person name="Zheng X."/>
            <person name="Song L."/>
            <person name="Zhu Y."/>
            <person name="Huang Y."/>
            <person name="Lu Z."/>
            <person name="Du W."/>
            <person name="Huang L."/>
            <person name="Dai X."/>
        </authorList>
    </citation>
    <scope>NUCLEOTIDE SEQUENCE [LARGE SCALE GENOMIC DNA]</scope>
    <source>
        <strain evidence="3 4">2CG4</strain>
    </source>
</reference>
<evidence type="ECO:0000259" key="2">
    <source>
        <dbReference type="Pfam" id="PF20434"/>
    </source>
</evidence>
<gene>
    <name evidence="3" type="ORF">GE300_16175</name>
</gene>
<dbReference type="PANTHER" id="PTHR48081:SF33">
    <property type="entry name" value="KYNURENINE FORMAMIDASE"/>
    <property type="match status" value="1"/>
</dbReference>
<comment type="caution">
    <text evidence="3">The sequence shown here is derived from an EMBL/GenBank/DDBJ whole genome shotgun (WGS) entry which is preliminary data.</text>
</comment>